<dbReference type="SUPFAM" id="SSF52540">
    <property type="entry name" value="P-loop containing nucleoside triphosphate hydrolases"/>
    <property type="match status" value="1"/>
</dbReference>
<protein>
    <submittedName>
        <fullName evidence="1">ATP-binding protein</fullName>
    </submittedName>
</protein>
<evidence type="ECO:0000313" key="2">
    <source>
        <dbReference type="Proteomes" id="UP001526426"/>
    </source>
</evidence>
<gene>
    <name evidence="1" type="ORF">K4A83_02590</name>
</gene>
<dbReference type="Proteomes" id="UP001526426">
    <property type="component" value="Unassembled WGS sequence"/>
</dbReference>
<keyword evidence="2" id="KW-1185">Reference proteome</keyword>
<dbReference type="RefSeq" id="WP_265262827.1">
    <property type="nucleotide sequence ID" value="NZ_JAIHOM010000008.1"/>
</dbReference>
<sequence>MQKIPKRVSTALINALAAGVVPRIGLEHIAVGRELEISAIAQDLENISEGGAGFRFVVGRYGAGKSFMLQLIRHLAMEQGFVVADADLSPELRLAGSKNQAVATYRELMKNIATRTSPKGGAISLILEKWTSGILSQVAQTTGKRPGEEGFDDQVELKIREVVDHLEGLVHGFDFANVIIAYWRGYREDNQDKQDSALKWLRGEFSSKTEARTALDVRVIIDDETWYDYLKLWAKFASDIGYKGLIILLDEAIHLYKISHSRSRQGNYDRLLAMFNDTMQGKAEYLGVIVGGTPQLIEDKRRGLYSDEAWRTRLAKSRFHQDGLQDYSGPVIELEPLTSEQLSQLLQRLIEVHAQHFKYQSPLSTAEIEDFKQEVTNRLGADKLFTPRELVRDFMSLLNILQQNPQVNFRDFIHSPEFKLEAVEMNHHSDEFAEFTL</sequence>
<name>A0ABT3L118_9CYAN</name>
<evidence type="ECO:0000313" key="1">
    <source>
        <dbReference type="EMBL" id="MCW6035162.1"/>
    </source>
</evidence>
<keyword evidence="1" id="KW-0547">Nucleotide-binding</keyword>
<dbReference type="GO" id="GO:0005524">
    <property type="term" value="F:ATP binding"/>
    <property type="evidence" value="ECO:0007669"/>
    <property type="project" value="UniProtKB-KW"/>
</dbReference>
<comment type="caution">
    <text evidence="1">The sequence shown here is derived from an EMBL/GenBank/DDBJ whole genome shotgun (WGS) entry which is preliminary data.</text>
</comment>
<dbReference type="InterPro" id="IPR021228">
    <property type="entry name" value="BrxD"/>
</dbReference>
<reference evidence="1 2" key="1">
    <citation type="submission" date="2021-08" db="EMBL/GenBank/DDBJ databases">
        <title>Draft genome sequence of Spirulina subsalsa with high tolerance to salinity and hype-accumulation of phycocyanin.</title>
        <authorList>
            <person name="Pei H."/>
            <person name="Jiang L."/>
        </authorList>
    </citation>
    <scope>NUCLEOTIDE SEQUENCE [LARGE SCALE GENOMIC DNA]</scope>
    <source>
        <strain evidence="1 2">FACHB-351</strain>
    </source>
</reference>
<dbReference type="EMBL" id="JAIHOM010000008">
    <property type="protein sequence ID" value="MCW6035162.1"/>
    <property type="molecule type" value="Genomic_DNA"/>
</dbReference>
<proteinExistence type="predicted"/>
<organism evidence="1 2">
    <name type="scientific">Spirulina subsalsa FACHB-351</name>
    <dbReference type="NCBI Taxonomy" id="234711"/>
    <lineage>
        <taxon>Bacteria</taxon>
        <taxon>Bacillati</taxon>
        <taxon>Cyanobacteriota</taxon>
        <taxon>Cyanophyceae</taxon>
        <taxon>Spirulinales</taxon>
        <taxon>Spirulinaceae</taxon>
        <taxon>Spirulina</taxon>
    </lineage>
</organism>
<dbReference type="InterPro" id="IPR027417">
    <property type="entry name" value="P-loop_NTPase"/>
</dbReference>
<dbReference type="Pfam" id="PF10923">
    <property type="entry name" value="BrxC_BrxD"/>
    <property type="match status" value="1"/>
</dbReference>
<accession>A0ABT3L118</accession>
<keyword evidence="1" id="KW-0067">ATP-binding</keyword>